<dbReference type="Proteomes" id="UP001152607">
    <property type="component" value="Unassembled WGS sequence"/>
</dbReference>
<keyword evidence="2" id="KW-0472">Membrane</keyword>
<evidence type="ECO:0000256" key="1">
    <source>
        <dbReference type="SAM" id="MobiDB-lite"/>
    </source>
</evidence>
<dbReference type="OrthoDB" id="5337308at2759"/>
<feature type="region of interest" description="Disordered" evidence="1">
    <location>
        <begin position="792"/>
        <end position="816"/>
    </location>
</feature>
<keyword evidence="4" id="KW-1185">Reference proteome</keyword>
<sequence length="1136" mass="128184">MGPCSRTHFIYLAASHLPSPHPHRDTFPITAPILWSCLEIMKLVAAAVSVVAVFVPLLVAASPLARTAGYTLSAAHGLDRDGPPRVDDSVKTFESKQNPLFKPTHVWLTTLLDGELLLTAMKESDKEAGLQLGDSRQPPSVASVWQGNLTEDLRKWYWSDSQPDKGILENILRTTRHYGILDSEVAIHQVEHLDPNKKDSDGGLLSPSKQNYSVDGQEYRATGARFLFCFSHGLGLIYTQHGKSLSQAAKEEWRREVKQEELPLLNTMSDILWAYWSRNNSNVQNINYIWVEEVMEDTMKLIARILDKTGDQLGRWPVETFESGSEVGNILIGSDEGTSIAWFLLQHKAQLGNKYISRIQIIMDPDWFEQNVSPKPHLLFHVEDAPPPERNTITDYLRILANSTQSNDALQKTSNLETSTAIGDVEQPNKVTPVNDLASISGVSPAMDELRKKKRTSSRLAARGFDPDDPADDQLLENYKCKGGQLLETMRADDKRAGQIYGDRESMQSMFSDDKFQEDMKTWGWSVKHVNQDLVCDFSILAFPKELHLSAKPKHAGGNNWCFEWLHGVSNQDDPSLPRIKDQTYKVNGKQYKMTGASYLGGVNAKDGLIMAFNVKSPANSFRTLFGYKPSPEELPTLRYMSDVFWGQWALENPDVKNLKYIWVNNVVNRDTEKLVNRIIMNHGGQLKPWPGTEFKHDSDEAKALIGSPNGWTWGHMLEAHKKELGRKWISKVTVFDSEEYESFEPNIELLFWVEDAPSDGDGNAAVFTADTELKLIANATAADIVEPTTNSNVIDNKRRPRRHASSELETRGFNPKRTCSDDQWNAAVCKGARHVEAMKGDDTKAGQVWDKNPPTLKSQWKDSEFKNDFKKWGWFDVTVDDSMCDYTNDGGYDYDRAFKQLGWNGKSVGEGGDMRCFSMRHKSTNNMETKYVVDGKEYLYTGGEYDGATNLKGGALVAQSVGSPYHEAKELWEPVDVNLLPRLRTMSDLFWGAWINNNPNVKDIKYFWVQDVLNDQTSDIVAYAFRRANQPNLEMYPGHQFDGDSDEAKALIGSPNGYTWGYFLSSHKEQLGNKWISHVVVLNAYDDEEGNHENPPIDLIFVVDDVHTNTNAMAFANMTNFTRPTSKKASKERRG</sequence>
<name>A0A9W4U1F2_9PLEO</name>
<evidence type="ECO:0000313" key="3">
    <source>
        <dbReference type="EMBL" id="CAI6243487.1"/>
    </source>
</evidence>
<dbReference type="AlphaFoldDB" id="A0A9W4U1F2"/>
<evidence type="ECO:0000313" key="4">
    <source>
        <dbReference type="Proteomes" id="UP001152607"/>
    </source>
</evidence>
<accession>A0A9W4U1F2</accession>
<evidence type="ECO:0000256" key="2">
    <source>
        <dbReference type="SAM" id="Phobius"/>
    </source>
</evidence>
<feature type="transmembrane region" description="Helical" evidence="2">
    <location>
        <begin position="43"/>
        <end position="65"/>
    </location>
</feature>
<reference evidence="3" key="1">
    <citation type="submission" date="2023-01" db="EMBL/GenBank/DDBJ databases">
        <authorList>
            <person name="Van Ghelder C."/>
            <person name="Rancurel C."/>
        </authorList>
    </citation>
    <scope>NUCLEOTIDE SEQUENCE</scope>
    <source>
        <strain evidence="3">CNCM I-4278</strain>
    </source>
</reference>
<dbReference type="EMBL" id="CAOQHR010000001">
    <property type="protein sequence ID" value="CAI6243487.1"/>
    <property type="molecule type" value="Genomic_DNA"/>
</dbReference>
<gene>
    <name evidence="3" type="ORF">PDIGIT_LOCUS678</name>
</gene>
<proteinExistence type="predicted"/>
<protein>
    <submittedName>
        <fullName evidence="3">Uncharacterized protein</fullName>
    </submittedName>
</protein>
<comment type="caution">
    <text evidence="3">The sequence shown here is derived from an EMBL/GenBank/DDBJ whole genome shotgun (WGS) entry which is preliminary data.</text>
</comment>
<organism evidence="3 4">
    <name type="scientific">Periconia digitata</name>
    <dbReference type="NCBI Taxonomy" id="1303443"/>
    <lineage>
        <taxon>Eukaryota</taxon>
        <taxon>Fungi</taxon>
        <taxon>Dikarya</taxon>
        <taxon>Ascomycota</taxon>
        <taxon>Pezizomycotina</taxon>
        <taxon>Dothideomycetes</taxon>
        <taxon>Pleosporomycetidae</taxon>
        <taxon>Pleosporales</taxon>
        <taxon>Massarineae</taxon>
        <taxon>Periconiaceae</taxon>
        <taxon>Periconia</taxon>
    </lineage>
</organism>
<keyword evidence="2" id="KW-0812">Transmembrane</keyword>
<keyword evidence="2" id="KW-1133">Transmembrane helix</keyword>